<sequence>MADRLARSAVGAGPRRRCAADARAAAVHLRWLDRIAQRLRLYERRAIDGYLRTRAPIGPEPLPFDGGVVSGAGDALLDVRGWRDPGAVDQERLPIDLRGAALRTQAGSLTFELRFRERCRPRPTSEFTVRQGRIVPGTLRDRV</sequence>
<dbReference type="EMBL" id="JAWSTH010000001">
    <property type="protein sequence ID" value="MDW5592756.1"/>
    <property type="molecule type" value="Genomic_DNA"/>
</dbReference>
<keyword evidence="2" id="KW-1185">Reference proteome</keyword>
<name>A0ABU4HHH0_9ACTN</name>
<proteinExistence type="predicted"/>
<gene>
    <name evidence="1" type="ORF">R7226_00305</name>
</gene>
<dbReference type="RefSeq" id="WP_318595015.1">
    <property type="nucleotide sequence ID" value="NZ_JAWSTH010000001.1"/>
</dbReference>
<reference evidence="1 2" key="2">
    <citation type="submission" date="2023-10" db="EMBL/GenBank/DDBJ databases">
        <authorList>
            <person name="Han X.F."/>
        </authorList>
    </citation>
    <scope>NUCLEOTIDE SEQUENCE [LARGE SCALE GENOMIC DNA]</scope>
    <source>
        <strain evidence="1 2">KCTC 39840</strain>
    </source>
</reference>
<protein>
    <submittedName>
        <fullName evidence="1">Uncharacterized protein</fullName>
    </submittedName>
</protein>
<evidence type="ECO:0000313" key="1">
    <source>
        <dbReference type="EMBL" id="MDW5592756.1"/>
    </source>
</evidence>
<reference evidence="2" key="1">
    <citation type="submission" date="2023-07" db="EMBL/GenBank/DDBJ databases">
        <title>Conexibacter stalactiti sp. nov., isolated from stalactites in a lava cave and emended description of the genus Conexibacter.</title>
        <authorList>
            <person name="Lee S.D."/>
        </authorList>
    </citation>
    <scope>NUCLEOTIDE SEQUENCE [LARGE SCALE GENOMIC DNA]</scope>
    <source>
        <strain evidence="2">KCTC 39840</strain>
    </source>
</reference>
<organism evidence="1 2">
    <name type="scientific">Conexibacter stalactiti</name>
    <dbReference type="NCBI Taxonomy" id="1940611"/>
    <lineage>
        <taxon>Bacteria</taxon>
        <taxon>Bacillati</taxon>
        <taxon>Actinomycetota</taxon>
        <taxon>Thermoleophilia</taxon>
        <taxon>Solirubrobacterales</taxon>
        <taxon>Conexibacteraceae</taxon>
        <taxon>Conexibacter</taxon>
    </lineage>
</organism>
<accession>A0ABU4HHH0</accession>
<comment type="caution">
    <text evidence="1">The sequence shown here is derived from an EMBL/GenBank/DDBJ whole genome shotgun (WGS) entry which is preliminary data.</text>
</comment>
<evidence type="ECO:0000313" key="2">
    <source>
        <dbReference type="Proteomes" id="UP001284601"/>
    </source>
</evidence>
<dbReference type="Proteomes" id="UP001284601">
    <property type="component" value="Unassembled WGS sequence"/>
</dbReference>